<evidence type="ECO:0000259" key="1">
    <source>
        <dbReference type="Pfam" id="PF00561"/>
    </source>
</evidence>
<sequence length="287" mass="31773">MEENFENRYWDSADGLSLHYRHYDGRSDRPVLLCLHGLSRNSRDFANLARRHAGDWRIIVPDMRGRGLSEHAKDPMSYAAPVYLADLALLFEKEGVERVVSVGTSMGGLLTMLMAQTSPDRIAGALLNDVGPVIEQARIDHIRGYLGHQRSFPTWVHAARALQEVQQEAFPDFELEDWLALAKRTMVLGQSGRISFDYDMDIAEPLNAADPDAPAPDLWPAFDALSGRPLTLVRGALSTLLSAQTVAAMQRRNPEMEVVTVPRVGHAPTLDEPDAVAALDRLLAKIA</sequence>
<dbReference type="RefSeq" id="WP_160676084.1">
    <property type="nucleotide sequence ID" value="NZ_WTYN01000002.1"/>
</dbReference>
<reference evidence="2 3" key="1">
    <citation type="submission" date="2019-12" db="EMBL/GenBank/DDBJ databases">
        <title>Genomic-based taxomic classification of the family Erythrobacteraceae.</title>
        <authorList>
            <person name="Xu L."/>
        </authorList>
    </citation>
    <scope>NUCLEOTIDE SEQUENCE [LARGE SCALE GENOMIC DNA]</scope>
    <source>
        <strain evidence="2 3">MCCC 1A09965</strain>
    </source>
</reference>
<organism evidence="2 3">
    <name type="scientific">Qipengyuania oceanensis</name>
    <dbReference type="NCBI Taxonomy" id="1463597"/>
    <lineage>
        <taxon>Bacteria</taxon>
        <taxon>Pseudomonadati</taxon>
        <taxon>Pseudomonadota</taxon>
        <taxon>Alphaproteobacteria</taxon>
        <taxon>Sphingomonadales</taxon>
        <taxon>Erythrobacteraceae</taxon>
        <taxon>Qipengyuania</taxon>
    </lineage>
</organism>
<dbReference type="Pfam" id="PF00561">
    <property type="entry name" value="Abhydrolase_1"/>
    <property type="match status" value="1"/>
</dbReference>
<dbReference type="Proteomes" id="UP000445582">
    <property type="component" value="Unassembled WGS sequence"/>
</dbReference>
<gene>
    <name evidence="2" type="ORF">GRI48_11350</name>
</gene>
<keyword evidence="2" id="KW-0378">Hydrolase</keyword>
<comment type="caution">
    <text evidence="2">The sequence shown here is derived from an EMBL/GenBank/DDBJ whole genome shotgun (WGS) entry which is preliminary data.</text>
</comment>
<dbReference type="PANTHER" id="PTHR43798">
    <property type="entry name" value="MONOACYLGLYCEROL LIPASE"/>
    <property type="match status" value="1"/>
</dbReference>
<dbReference type="PRINTS" id="PR00111">
    <property type="entry name" value="ABHYDROLASE"/>
</dbReference>
<accession>A0A844YJV6</accession>
<protein>
    <submittedName>
        <fullName evidence="2">Alpha/beta fold hydrolase</fullName>
    </submittedName>
</protein>
<evidence type="ECO:0000313" key="2">
    <source>
        <dbReference type="EMBL" id="MXO63609.1"/>
    </source>
</evidence>
<dbReference type="Gene3D" id="3.40.50.1820">
    <property type="entry name" value="alpha/beta hydrolase"/>
    <property type="match status" value="1"/>
</dbReference>
<dbReference type="GO" id="GO:0016787">
    <property type="term" value="F:hydrolase activity"/>
    <property type="evidence" value="ECO:0007669"/>
    <property type="project" value="UniProtKB-KW"/>
</dbReference>
<keyword evidence="3" id="KW-1185">Reference proteome</keyword>
<dbReference type="InterPro" id="IPR050266">
    <property type="entry name" value="AB_hydrolase_sf"/>
</dbReference>
<dbReference type="EMBL" id="WTYN01000002">
    <property type="protein sequence ID" value="MXO63609.1"/>
    <property type="molecule type" value="Genomic_DNA"/>
</dbReference>
<evidence type="ECO:0000313" key="3">
    <source>
        <dbReference type="Proteomes" id="UP000445582"/>
    </source>
</evidence>
<dbReference type="PANTHER" id="PTHR43798:SF33">
    <property type="entry name" value="HYDROLASE, PUTATIVE (AFU_ORTHOLOGUE AFUA_2G14860)-RELATED"/>
    <property type="match status" value="1"/>
</dbReference>
<dbReference type="OrthoDB" id="9791366at2"/>
<dbReference type="InterPro" id="IPR029058">
    <property type="entry name" value="AB_hydrolase_fold"/>
</dbReference>
<feature type="domain" description="AB hydrolase-1" evidence="1">
    <location>
        <begin position="30"/>
        <end position="273"/>
    </location>
</feature>
<dbReference type="InterPro" id="IPR000073">
    <property type="entry name" value="AB_hydrolase_1"/>
</dbReference>
<dbReference type="SUPFAM" id="SSF53474">
    <property type="entry name" value="alpha/beta-Hydrolases"/>
    <property type="match status" value="1"/>
</dbReference>
<proteinExistence type="predicted"/>
<dbReference type="AlphaFoldDB" id="A0A844YJV6"/>
<dbReference type="GO" id="GO:0016020">
    <property type="term" value="C:membrane"/>
    <property type="evidence" value="ECO:0007669"/>
    <property type="project" value="TreeGrafter"/>
</dbReference>
<name>A0A844YJV6_9SPHN</name>